<evidence type="ECO:0000256" key="5">
    <source>
        <dbReference type="ARBA" id="ARBA00022692"/>
    </source>
</evidence>
<dbReference type="Bgee" id="ENSOANG00000050330">
    <property type="expression patterns" value="Expressed in liver and 2 other cell types or tissues"/>
</dbReference>
<evidence type="ECO:0000256" key="6">
    <source>
        <dbReference type="ARBA" id="ARBA00022781"/>
    </source>
</evidence>
<evidence type="ECO:0000256" key="10">
    <source>
        <dbReference type="ARBA" id="ARBA00023303"/>
    </source>
</evidence>
<sequence length="536" mass="58160">MTEALELGPGDSPPPPSPGELPKPLETWKKGGRMLSVLLAVNTLLLACTLISSGAFNKVAVYDTDVFALLAAMMLLAVIWVVAHLLHTTRHPDAVPYRDPHAGPIWLRGGLVLFAVCTLVMDVFKTGYYSSFFECQAAIKILFPILQALFVIVQTYFLWVSAKDCIHAHLDLTRCGLMFTLTTNLAIWALAVVDESKHQGPSSHSSSNSNAGHALLLSPIEPPAGEGDRCTCNTTICRVFEQGYFYLYPFNIEYSLFAATLLYVMWKNVGRLLSPGHGHGHGSGHGLGHGLSRQTLFVGPLLGLLLFVGGLGVFVVYEVQVRRDGENRTRNALVLYYSFHIVCLGLMSLGSLGGSILYRLDRRTMDQLKNPTRTLDVALLMGAALGQFAISYYSIVAVVAGAPRELLGALNLAHSLLTIAQLSSQNAFIIESLHRSPPEPEAQHPEPGLAFANPVAPLALSPSPVSGLVPSGGAPAAPPRLGWKRRCLKDLSLFLLLCNVVLWIMPAFGARPQFTNNLELNFYGSSMCLLEVYVLS</sequence>
<feature type="transmembrane region" description="Helical" evidence="12">
    <location>
        <begin position="245"/>
        <end position="266"/>
    </location>
</feature>
<evidence type="ECO:0000256" key="12">
    <source>
        <dbReference type="SAM" id="Phobius"/>
    </source>
</evidence>
<dbReference type="Proteomes" id="UP000002279">
    <property type="component" value="Unplaced"/>
</dbReference>
<evidence type="ECO:0000256" key="3">
    <source>
        <dbReference type="ARBA" id="ARBA00022448"/>
    </source>
</evidence>
<gene>
    <name evidence="13" type="primary">OTOP2</name>
</gene>
<protein>
    <recommendedName>
        <fullName evidence="15">Otopetrin 2</fullName>
    </recommendedName>
</protein>
<feature type="transmembrane region" description="Helical" evidence="12">
    <location>
        <begin position="297"/>
        <end position="321"/>
    </location>
</feature>
<proteinExistence type="inferred from homology"/>
<feature type="transmembrane region" description="Helical" evidence="12">
    <location>
        <begin position="491"/>
        <end position="510"/>
    </location>
</feature>
<keyword evidence="5 12" id="KW-0812">Transmembrane</keyword>
<feature type="compositionally biased region" description="Pro residues" evidence="11">
    <location>
        <begin position="11"/>
        <end position="21"/>
    </location>
</feature>
<evidence type="ECO:0000256" key="2">
    <source>
        <dbReference type="ARBA" id="ARBA00006513"/>
    </source>
</evidence>
<evidence type="ECO:0000256" key="1">
    <source>
        <dbReference type="ARBA" id="ARBA00004651"/>
    </source>
</evidence>
<evidence type="ECO:0000256" key="7">
    <source>
        <dbReference type="ARBA" id="ARBA00022989"/>
    </source>
</evidence>
<dbReference type="Pfam" id="PF03189">
    <property type="entry name" value="Otopetrin"/>
    <property type="match status" value="2"/>
</dbReference>
<feature type="region of interest" description="Disordered" evidence="11">
    <location>
        <begin position="1"/>
        <end position="22"/>
    </location>
</feature>
<feature type="transmembrane region" description="Helical" evidence="12">
    <location>
        <begin position="66"/>
        <end position="85"/>
    </location>
</feature>
<feature type="transmembrane region" description="Helical" evidence="12">
    <location>
        <begin position="378"/>
        <end position="402"/>
    </location>
</feature>
<keyword evidence="10" id="KW-0407">Ion channel</keyword>
<comment type="subcellular location">
    <subcellularLocation>
        <location evidence="1">Cell membrane</location>
        <topology evidence="1">Multi-pass membrane protein</topology>
    </subcellularLocation>
</comment>
<accession>A0A6I8NWX1</accession>
<evidence type="ECO:0000256" key="11">
    <source>
        <dbReference type="SAM" id="MobiDB-lite"/>
    </source>
</evidence>
<reference evidence="13" key="1">
    <citation type="submission" date="2025-08" db="UniProtKB">
        <authorList>
            <consortium name="Ensembl"/>
        </authorList>
    </citation>
    <scope>IDENTIFICATION</scope>
    <source>
        <strain evidence="13">Glennie</strain>
    </source>
</reference>
<feature type="transmembrane region" description="Helical" evidence="12">
    <location>
        <begin position="34"/>
        <end position="54"/>
    </location>
</feature>
<evidence type="ECO:0000313" key="13">
    <source>
        <dbReference type="Ensembl" id="ENSOANP00000045743.1"/>
    </source>
</evidence>
<evidence type="ECO:0008006" key="15">
    <source>
        <dbReference type="Google" id="ProtNLM"/>
    </source>
</evidence>
<dbReference type="GeneTree" id="ENSGT00940000156691"/>
<evidence type="ECO:0000256" key="8">
    <source>
        <dbReference type="ARBA" id="ARBA00023065"/>
    </source>
</evidence>
<reference evidence="13" key="2">
    <citation type="submission" date="2025-09" db="UniProtKB">
        <authorList>
            <consortium name="Ensembl"/>
        </authorList>
    </citation>
    <scope>IDENTIFICATION</scope>
    <source>
        <strain evidence="13">Glennie</strain>
    </source>
</reference>
<keyword evidence="4" id="KW-1003">Cell membrane</keyword>
<keyword evidence="6" id="KW-0375">Hydrogen ion transport</keyword>
<evidence type="ECO:0000256" key="9">
    <source>
        <dbReference type="ARBA" id="ARBA00023136"/>
    </source>
</evidence>
<evidence type="ECO:0000313" key="14">
    <source>
        <dbReference type="Proteomes" id="UP000002279"/>
    </source>
</evidence>
<keyword evidence="14" id="KW-1185">Reference proteome</keyword>
<keyword evidence="7 12" id="KW-1133">Transmembrane helix</keyword>
<dbReference type="PANTHER" id="PTHR21522">
    <property type="entry name" value="PROTON CHANNEL OTOP"/>
    <property type="match status" value="1"/>
</dbReference>
<dbReference type="GO" id="GO:0005886">
    <property type="term" value="C:plasma membrane"/>
    <property type="evidence" value="ECO:0007669"/>
    <property type="project" value="UniProtKB-SubCell"/>
</dbReference>
<feature type="transmembrane region" description="Helical" evidence="12">
    <location>
        <begin position="137"/>
        <end position="159"/>
    </location>
</feature>
<dbReference type="OMA" id="VHLDLTW"/>
<dbReference type="PANTHER" id="PTHR21522:SF35">
    <property type="entry name" value="PROTON CHANNEL OTOP2"/>
    <property type="match status" value="1"/>
</dbReference>
<organism evidence="13 14">
    <name type="scientific">Ornithorhynchus anatinus</name>
    <name type="common">Duckbill platypus</name>
    <dbReference type="NCBI Taxonomy" id="9258"/>
    <lineage>
        <taxon>Eukaryota</taxon>
        <taxon>Metazoa</taxon>
        <taxon>Chordata</taxon>
        <taxon>Craniata</taxon>
        <taxon>Vertebrata</taxon>
        <taxon>Euteleostomi</taxon>
        <taxon>Mammalia</taxon>
        <taxon>Monotremata</taxon>
        <taxon>Ornithorhynchidae</taxon>
        <taxon>Ornithorhynchus</taxon>
    </lineage>
</organism>
<feature type="transmembrane region" description="Helical" evidence="12">
    <location>
        <begin position="105"/>
        <end position="125"/>
    </location>
</feature>
<feature type="transmembrane region" description="Helical" evidence="12">
    <location>
        <begin position="333"/>
        <end position="358"/>
    </location>
</feature>
<keyword evidence="9 12" id="KW-0472">Membrane</keyword>
<name>A0A6I8NWX1_ORNAN</name>
<comment type="similarity">
    <text evidence="2">Belongs to the otopetrin family.</text>
</comment>
<evidence type="ECO:0000256" key="4">
    <source>
        <dbReference type="ARBA" id="ARBA00022475"/>
    </source>
</evidence>
<feature type="transmembrane region" description="Helical" evidence="12">
    <location>
        <begin position="171"/>
        <end position="193"/>
    </location>
</feature>
<dbReference type="Ensembl" id="ENSOANT00000056068.1">
    <property type="protein sequence ID" value="ENSOANP00000045743.1"/>
    <property type="gene ID" value="ENSOANG00000050330.1"/>
</dbReference>
<dbReference type="AlphaFoldDB" id="A0A6I8NWX1"/>
<keyword evidence="8" id="KW-0406">Ion transport</keyword>
<keyword evidence="3" id="KW-0813">Transport</keyword>
<dbReference type="GO" id="GO:0015252">
    <property type="term" value="F:proton channel activity"/>
    <property type="evidence" value="ECO:0007669"/>
    <property type="project" value="InterPro"/>
</dbReference>
<feature type="compositionally biased region" description="Low complexity" evidence="11">
    <location>
        <begin position="1"/>
        <end position="10"/>
    </location>
</feature>
<dbReference type="InterPro" id="IPR004878">
    <property type="entry name" value="Otopetrin"/>
</dbReference>